<evidence type="ECO:0000256" key="1">
    <source>
        <dbReference type="SAM" id="MobiDB-lite"/>
    </source>
</evidence>
<dbReference type="SUPFAM" id="SSF159501">
    <property type="entry name" value="EreA/ChaN-like"/>
    <property type="match status" value="1"/>
</dbReference>
<organism evidence="2 3">
    <name type="scientific">Buttiauxella selenatireducens</name>
    <dbReference type="NCBI Taxonomy" id="3073902"/>
    <lineage>
        <taxon>Bacteria</taxon>
        <taxon>Pseudomonadati</taxon>
        <taxon>Pseudomonadota</taxon>
        <taxon>Gammaproteobacteria</taxon>
        <taxon>Enterobacterales</taxon>
        <taxon>Enterobacteriaceae</taxon>
        <taxon>Buttiauxella</taxon>
    </lineage>
</organism>
<feature type="compositionally biased region" description="Polar residues" evidence="1">
    <location>
        <begin position="1"/>
        <end position="19"/>
    </location>
</feature>
<dbReference type="EMBL" id="CP133838">
    <property type="protein sequence ID" value="WMY72474.1"/>
    <property type="molecule type" value="Genomic_DNA"/>
</dbReference>
<reference evidence="2 3" key="1">
    <citation type="submission" date="2023-09" db="EMBL/GenBank/DDBJ databases">
        <title>Buttiauxella selenatireducens sp. nov., isolated from the rhizosphere of Cardamine hupingshanesis.</title>
        <authorList>
            <person name="Zhang S."/>
            <person name="Xu Z."/>
            <person name="Wang H."/>
            <person name="Guo Y."/>
        </authorList>
    </citation>
    <scope>NUCLEOTIDE SEQUENCE [LARGE SCALE GENOMIC DNA]</scope>
    <source>
        <strain evidence="2 3">R73</strain>
    </source>
</reference>
<dbReference type="RefSeq" id="WP_309874404.1">
    <property type="nucleotide sequence ID" value="NZ_CP133838.1"/>
</dbReference>
<evidence type="ECO:0000313" key="2">
    <source>
        <dbReference type="EMBL" id="WMY72474.1"/>
    </source>
</evidence>
<dbReference type="Proteomes" id="UP001246690">
    <property type="component" value="Chromosome"/>
</dbReference>
<sequence length="239" mass="27767">MYTSDNSNQQLSFIGQNSHGSDESWPFRMNVLKKIPLTEPTAVVFECPTVDLILYSLKRKSFNKNISHQHLSFSTYWWMRSQECISFLEIIPREFDVFGIDVPLSLKEHSNYISKIKKMMSFPALVKLLDKDKSLNHTMDLITPELRENLLFEKLSLITNENYKNVLVICHNFHATKNSWLSYSSLCQRFVENSNYSGDITALAIFSDDMNFLATPDGKKLIRIVFPRLAKDVMIKHLM</sequence>
<proteinExistence type="predicted"/>
<protein>
    <submittedName>
        <fullName evidence="2">Uncharacterized protein</fullName>
    </submittedName>
</protein>
<feature type="region of interest" description="Disordered" evidence="1">
    <location>
        <begin position="1"/>
        <end position="21"/>
    </location>
</feature>
<name>A0ABY9S563_9ENTR</name>
<keyword evidence="3" id="KW-1185">Reference proteome</keyword>
<accession>A0ABY9S563</accession>
<evidence type="ECO:0000313" key="3">
    <source>
        <dbReference type="Proteomes" id="UP001246690"/>
    </source>
</evidence>
<gene>
    <name evidence="2" type="ORF">RHD99_13360</name>
</gene>